<dbReference type="InterPro" id="IPR027417">
    <property type="entry name" value="P-loop_NTPase"/>
</dbReference>
<evidence type="ECO:0000313" key="4">
    <source>
        <dbReference type="EMBL" id="CAH0002185.1"/>
    </source>
</evidence>
<gene>
    <name evidence="4" type="ORF">CBYS24578_00001885</name>
</gene>
<comment type="caution">
    <text evidence="4">The sequence shown here is derived from an EMBL/GenBank/DDBJ whole genome shotgun (WGS) entry which is preliminary data.</text>
</comment>
<dbReference type="SUPFAM" id="SSF52540">
    <property type="entry name" value="P-loop containing nucleoside triphosphate hydrolases"/>
    <property type="match status" value="1"/>
</dbReference>
<organism evidence="4 5">
    <name type="scientific">Clonostachys byssicola</name>
    <dbReference type="NCBI Taxonomy" id="160290"/>
    <lineage>
        <taxon>Eukaryota</taxon>
        <taxon>Fungi</taxon>
        <taxon>Dikarya</taxon>
        <taxon>Ascomycota</taxon>
        <taxon>Pezizomycotina</taxon>
        <taxon>Sordariomycetes</taxon>
        <taxon>Hypocreomycetidae</taxon>
        <taxon>Hypocreales</taxon>
        <taxon>Bionectriaceae</taxon>
        <taxon>Clonostachys</taxon>
    </lineage>
</organism>
<protein>
    <recommendedName>
        <fullName evidence="3">Nephrocystin 3-like N-terminal domain-containing protein</fullName>
    </recommendedName>
</protein>
<sequence>MGMEVSDICQMLDEQPNRALVDNLSNRSDYIPVLEKQFEGISYVRDMVLIWAYETEQTPSLLHSDGNWGRSGPGSVMVSPESATGGRYPFHIKNALHINHDHSSMVKFKSSDREISILALKIKEIIQNGGSNEKRKNGTSQQPHNRLAHRSIIDLEAVVTKGLTYDEVQFILIKSFAAPKRNERLEEIDKNVDHTFNWVFDHPSIGLSSWLLKGEGMFWISGKPGSGKSTMLKFLWSDDRVARLLNSWEASENKVIANFFFHYRGTLAQKSFEGLLRSILSQILEAEPKSCIFLREIVEATFPKLVTPWKPREEGKEVSNSQDPECDVEIFQIPADAWNQRLLQDCLKAIMLQNEMDIDIFFLFDALDEYDGPPEFIAHFLKQLVNTTSRTRVKILFSSRPWTIFQDEFKSCPGFEIHKFTNKDIRQYILNFITAQTRGEEALLDLAEDIVLRSQGVFLWVKLVLQELALTVATSISNSIDSQILGPKLREKLEKLPDELDKFYDAIIERLNDLYRWEIYVLLESLVRSRVKIITMDALEILALSDAKNAEEATRIFEKNVREDASVEKLPIQDIKIISGGLIELTDDGKSCYLQLMHQTVYEFVERPQFRHSLLGLRGKITIQNGHSFLSTWYFYRSIAHNHEIASKTTSGNITFTGSDRIELVFHAKEAERTTGVSQHSIFTSGVVIEAWPLLMFAVAVGLRLLVKDILSENADAIAQCDSGLLPAILYSLQKGFCKPIEAIQMTSVIVKNGYRTREDWDGILSLFHQIWEKGGGGLEKLSPPSGYRINSFEPQDREPDPIDCATCIALVSEALKGLGDDNSLGRVGNNPPSGKSPLLHRSPPELTSKLLLSGADPNIIDPTGYTALDAFLESISITGRGRGYRTDDATYDAFKSFITHGAILNMQQQELPYDSLVEDFKSLSYPIDFVKDHGFPKWSNETREVASLQEQSSPQQGIRKHTHSASIQVRRAVRKLKNLMK</sequence>
<name>A0A9N9UX09_9HYPO</name>
<evidence type="ECO:0000256" key="2">
    <source>
        <dbReference type="SAM" id="MobiDB-lite"/>
    </source>
</evidence>
<keyword evidence="1" id="KW-0677">Repeat</keyword>
<reference evidence="4" key="1">
    <citation type="submission" date="2021-10" db="EMBL/GenBank/DDBJ databases">
        <authorList>
            <person name="Piombo E."/>
        </authorList>
    </citation>
    <scope>NUCLEOTIDE SEQUENCE</scope>
</reference>
<feature type="region of interest" description="Disordered" evidence="2">
    <location>
        <begin position="822"/>
        <end position="843"/>
    </location>
</feature>
<evidence type="ECO:0000256" key="1">
    <source>
        <dbReference type="ARBA" id="ARBA00022737"/>
    </source>
</evidence>
<dbReference type="PANTHER" id="PTHR10039">
    <property type="entry name" value="AMELOGENIN"/>
    <property type="match status" value="1"/>
</dbReference>
<dbReference type="Pfam" id="PF24883">
    <property type="entry name" value="NPHP3_N"/>
    <property type="match status" value="2"/>
</dbReference>
<dbReference type="Gene3D" id="3.40.50.300">
    <property type="entry name" value="P-loop containing nucleotide triphosphate hydrolases"/>
    <property type="match status" value="1"/>
</dbReference>
<dbReference type="AlphaFoldDB" id="A0A9N9UX09"/>
<dbReference type="OrthoDB" id="1658288at2759"/>
<feature type="domain" description="Nephrocystin 3-like N-terminal" evidence="3">
    <location>
        <begin position="339"/>
        <end position="400"/>
    </location>
</feature>
<dbReference type="InterPro" id="IPR056884">
    <property type="entry name" value="NPHP3-like_N"/>
</dbReference>
<feature type="non-terminal residue" evidence="4">
    <location>
        <position position="1"/>
    </location>
</feature>
<dbReference type="PANTHER" id="PTHR10039:SF5">
    <property type="entry name" value="NACHT DOMAIN-CONTAINING PROTEIN"/>
    <property type="match status" value="1"/>
</dbReference>
<dbReference type="Proteomes" id="UP000754883">
    <property type="component" value="Unassembled WGS sequence"/>
</dbReference>
<proteinExistence type="predicted"/>
<keyword evidence="5" id="KW-1185">Reference proteome</keyword>
<evidence type="ECO:0000313" key="5">
    <source>
        <dbReference type="Proteomes" id="UP000754883"/>
    </source>
</evidence>
<dbReference type="EMBL" id="CABFNO020001560">
    <property type="protein sequence ID" value="CAH0002185.1"/>
    <property type="molecule type" value="Genomic_DNA"/>
</dbReference>
<accession>A0A9N9UX09</accession>
<feature type="domain" description="Nephrocystin 3-like N-terminal" evidence="3">
    <location>
        <begin position="195"/>
        <end position="292"/>
    </location>
</feature>
<evidence type="ECO:0000259" key="3">
    <source>
        <dbReference type="Pfam" id="PF24883"/>
    </source>
</evidence>